<evidence type="ECO:0000256" key="3">
    <source>
        <dbReference type="ARBA" id="ARBA00023002"/>
    </source>
</evidence>
<dbReference type="InterPro" id="IPR000907">
    <property type="entry name" value="LipOase"/>
</dbReference>
<keyword evidence="5" id="KW-1185">Reference proteome</keyword>
<feature type="domain" description="Lipoxygenase" evidence="4">
    <location>
        <begin position="55"/>
        <end position="202"/>
    </location>
</feature>
<accession>A0A6P5GYP5</accession>
<dbReference type="GeneID" id="109727978"/>
<evidence type="ECO:0000313" key="5">
    <source>
        <dbReference type="Proteomes" id="UP000515123"/>
    </source>
</evidence>
<reference evidence="5" key="1">
    <citation type="journal article" date="2015" name="Nat. Genet.">
        <title>The pineapple genome and the evolution of CAM photosynthesis.</title>
        <authorList>
            <person name="Ming R."/>
            <person name="VanBuren R."/>
            <person name="Wai C.M."/>
            <person name="Tang H."/>
            <person name="Schatz M.C."/>
            <person name="Bowers J.E."/>
            <person name="Lyons E."/>
            <person name="Wang M.L."/>
            <person name="Chen J."/>
            <person name="Biggers E."/>
            <person name="Zhang J."/>
            <person name="Huang L."/>
            <person name="Zhang L."/>
            <person name="Miao W."/>
            <person name="Zhang J."/>
            <person name="Ye Z."/>
            <person name="Miao C."/>
            <person name="Lin Z."/>
            <person name="Wang H."/>
            <person name="Zhou H."/>
            <person name="Yim W.C."/>
            <person name="Priest H.D."/>
            <person name="Zheng C."/>
            <person name="Woodhouse M."/>
            <person name="Edger P.P."/>
            <person name="Guyot R."/>
            <person name="Guo H.B."/>
            <person name="Guo H."/>
            <person name="Zheng G."/>
            <person name="Singh R."/>
            <person name="Sharma A."/>
            <person name="Min X."/>
            <person name="Zheng Y."/>
            <person name="Lee H."/>
            <person name="Gurtowski J."/>
            <person name="Sedlazeck F.J."/>
            <person name="Harkess A."/>
            <person name="McKain M.R."/>
            <person name="Liao Z."/>
            <person name="Fang J."/>
            <person name="Liu J."/>
            <person name="Zhang X."/>
            <person name="Zhang Q."/>
            <person name="Hu W."/>
            <person name="Qin Y."/>
            <person name="Wang K."/>
            <person name="Chen L.Y."/>
            <person name="Shirley N."/>
            <person name="Lin Y.R."/>
            <person name="Liu L.Y."/>
            <person name="Hernandez A.G."/>
            <person name="Wright C.L."/>
            <person name="Bulone V."/>
            <person name="Tuskan G.A."/>
            <person name="Heath K."/>
            <person name="Zee F."/>
            <person name="Moore P.H."/>
            <person name="Sunkar R."/>
            <person name="Leebens-Mack J.H."/>
            <person name="Mockler T."/>
            <person name="Bennetzen J.L."/>
            <person name="Freeling M."/>
            <person name="Sankoff D."/>
            <person name="Paterson A.H."/>
            <person name="Zhu X."/>
            <person name="Yang X."/>
            <person name="Smith J.A."/>
            <person name="Cushman J.C."/>
            <person name="Paull R.E."/>
            <person name="Yu Q."/>
        </authorList>
    </citation>
    <scope>NUCLEOTIDE SEQUENCE [LARGE SCALE GENOMIC DNA]</scope>
    <source>
        <strain evidence="5">cv. F153</strain>
    </source>
</reference>
<dbReference type="RefSeq" id="XP_020113811.1">
    <property type="nucleotide sequence ID" value="XM_020258222.1"/>
</dbReference>
<evidence type="ECO:0000313" key="6">
    <source>
        <dbReference type="RefSeq" id="XP_020113811.1"/>
    </source>
</evidence>
<name>A0A6P5GYP5_ANACO</name>
<keyword evidence="3" id="KW-0560">Oxidoreductase</keyword>
<evidence type="ECO:0000256" key="1">
    <source>
        <dbReference type="ARBA" id="ARBA00022723"/>
    </source>
</evidence>
<dbReference type="Gene3D" id="1.20.245.10">
    <property type="entry name" value="Lipoxygenase-1, Domain 5"/>
    <property type="match status" value="1"/>
</dbReference>
<reference evidence="6" key="2">
    <citation type="submission" date="2025-08" db="UniProtKB">
        <authorList>
            <consortium name="RefSeq"/>
        </authorList>
    </citation>
    <scope>IDENTIFICATION</scope>
    <source>
        <tissue evidence="6">Leaf</tissue>
    </source>
</reference>
<evidence type="ECO:0000256" key="2">
    <source>
        <dbReference type="ARBA" id="ARBA00022964"/>
    </source>
</evidence>
<dbReference type="PANTHER" id="PTHR11771">
    <property type="entry name" value="LIPOXYGENASE"/>
    <property type="match status" value="1"/>
</dbReference>
<dbReference type="InterPro" id="IPR013819">
    <property type="entry name" value="LipOase_C"/>
</dbReference>
<dbReference type="GO" id="GO:0016702">
    <property type="term" value="F:oxidoreductase activity, acting on single donors with incorporation of molecular oxygen, incorporation of two atoms of oxygen"/>
    <property type="evidence" value="ECO:0007669"/>
    <property type="project" value="InterPro"/>
</dbReference>
<dbReference type="SUPFAM" id="SSF48484">
    <property type="entry name" value="Lipoxigenase"/>
    <property type="match status" value="1"/>
</dbReference>
<dbReference type="GO" id="GO:0046872">
    <property type="term" value="F:metal ion binding"/>
    <property type="evidence" value="ECO:0007669"/>
    <property type="project" value="UniProtKB-KW"/>
</dbReference>
<dbReference type="AlphaFoldDB" id="A0A6P5GYP5"/>
<dbReference type="PROSITE" id="PS51393">
    <property type="entry name" value="LIPOXYGENASE_3"/>
    <property type="match status" value="1"/>
</dbReference>
<proteinExistence type="predicted"/>
<dbReference type="Pfam" id="PF00305">
    <property type="entry name" value="Lipoxygenase"/>
    <property type="match status" value="2"/>
</dbReference>
<gene>
    <name evidence="6" type="primary">LOC109727978</name>
</gene>
<dbReference type="GO" id="GO:0034440">
    <property type="term" value="P:lipid oxidation"/>
    <property type="evidence" value="ECO:0007669"/>
    <property type="project" value="InterPro"/>
</dbReference>
<keyword evidence="2" id="KW-0223">Dioxygenase</keyword>
<keyword evidence="1" id="KW-0479">Metal-binding</keyword>
<organism evidence="5 6">
    <name type="scientific">Ananas comosus</name>
    <name type="common">Pineapple</name>
    <name type="synonym">Ananas ananas</name>
    <dbReference type="NCBI Taxonomy" id="4615"/>
    <lineage>
        <taxon>Eukaryota</taxon>
        <taxon>Viridiplantae</taxon>
        <taxon>Streptophyta</taxon>
        <taxon>Embryophyta</taxon>
        <taxon>Tracheophyta</taxon>
        <taxon>Spermatophyta</taxon>
        <taxon>Magnoliopsida</taxon>
        <taxon>Liliopsida</taxon>
        <taxon>Poales</taxon>
        <taxon>Bromeliaceae</taxon>
        <taxon>Bromelioideae</taxon>
        <taxon>Ananas</taxon>
    </lineage>
</organism>
<dbReference type="InterPro" id="IPR036226">
    <property type="entry name" value="LipOase_C_sf"/>
</dbReference>
<dbReference type="OrthoDB" id="772496at2759"/>
<sequence>MAQMDLEDVLLGMEKMPASLGMAEKERILLGARTGSRHQNLRSADFSVEYRYWMLRHAPGWPALAAPADAAALLTTPLWLASAHHAALNFAQFPLGAYPPARPALLRRLLPDYPTPAPMPAPASSHTTSSSLRGDWTGDAEMARAELGFTAEVRRAGEEIARWNADPARRNRCGAGVPPYELMAPTSGPGVTYRGVPNSIAIYF</sequence>
<evidence type="ECO:0000259" key="4">
    <source>
        <dbReference type="PROSITE" id="PS51393"/>
    </source>
</evidence>
<protein>
    <submittedName>
        <fullName evidence="6">Probable lipoxygenase 6</fullName>
    </submittedName>
</protein>
<dbReference type="Proteomes" id="UP000515123">
    <property type="component" value="Linkage group 23"/>
</dbReference>